<dbReference type="PANTHER" id="PTHR10584">
    <property type="entry name" value="SUGAR KINASE"/>
    <property type="match status" value="1"/>
</dbReference>
<evidence type="ECO:0000259" key="3">
    <source>
        <dbReference type="Pfam" id="PF00294"/>
    </source>
</evidence>
<comment type="caution">
    <text evidence="4">The sequence shown here is derived from an EMBL/GenBank/DDBJ whole genome shotgun (WGS) entry which is preliminary data.</text>
</comment>
<sequence length="329" mass="35987">MAKVACIGHTTLDVILFVDEGHVTDIKGGTDELCLPFPSKLPVQKRVITLGGNAPNVGAGLRQTGNEVLLISQYGDDELGKLLQPLLKEWKFDLTHTFVEGESDVSVILSHQGERTILSYHGGSLYRFPQSLQEVDYLYVSSLGFSACDEMHASVVTYFQKHPNVRIVYNPGKLEVARGFDGEKDLLSASHTVIVNKEEAEEMIGYESVDTYDDPYMVKLMGEYVLRGVKNIVITDSGKGAYASNGLGNNYHMPIFPCTVVEKTGAGDAFSSGYMTGLIETNDFCKALMYGVSQSTNVVSLPGATNGLLDEDQLRERIAQNSQVSLRVL</sequence>
<dbReference type="AlphaFoldDB" id="A0A2H0BFU8"/>
<protein>
    <recommendedName>
        <fullName evidence="3">Carbohydrate kinase PfkB domain-containing protein</fullName>
    </recommendedName>
</protein>
<keyword evidence="1" id="KW-0808">Transferase</keyword>
<dbReference type="GO" id="GO:0016301">
    <property type="term" value="F:kinase activity"/>
    <property type="evidence" value="ECO:0007669"/>
    <property type="project" value="UniProtKB-KW"/>
</dbReference>
<gene>
    <name evidence="4" type="ORF">COX05_02375</name>
</gene>
<dbReference type="InterPro" id="IPR011611">
    <property type="entry name" value="PfkB_dom"/>
</dbReference>
<accession>A0A2H0BFU8</accession>
<dbReference type="Pfam" id="PF00294">
    <property type="entry name" value="PfkB"/>
    <property type="match status" value="1"/>
</dbReference>
<proteinExistence type="predicted"/>
<dbReference type="Gene3D" id="3.40.1190.20">
    <property type="match status" value="1"/>
</dbReference>
<dbReference type="SUPFAM" id="SSF53613">
    <property type="entry name" value="Ribokinase-like"/>
    <property type="match status" value="1"/>
</dbReference>
<evidence type="ECO:0000313" key="5">
    <source>
        <dbReference type="Proteomes" id="UP000228495"/>
    </source>
</evidence>
<reference evidence="4 5" key="1">
    <citation type="submission" date="2017-09" db="EMBL/GenBank/DDBJ databases">
        <title>Depth-based differentiation of microbial function through sediment-hosted aquifers and enrichment of novel symbionts in the deep terrestrial subsurface.</title>
        <authorList>
            <person name="Probst A.J."/>
            <person name="Ladd B."/>
            <person name="Jarett J.K."/>
            <person name="Geller-Mcgrath D.E."/>
            <person name="Sieber C.M."/>
            <person name="Emerson J.B."/>
            <person name="Anantharaman K."/>
            <person name="Thomas B.C."/>
            <person name="Malmstrom R."/>
            <person name="Stieglmeier M."/>
            <person name="Klingl A."/>
            <person name="Woyke T."/>
            <person name="Ryan C.M."/>
            <person name="Banfield J.F."/>
        </authorList>
    </citation>
    <scope>NUCLEOTIDE SEQUENCE [LARGE SCALE GENOMIC DNA]</scope>
    <source>
        <strain evidence="4">CG22_combo_CG10-13_8_21_14_all_39_12</strain>
    </source>
</reference>
<organism evidence="4 5">
    <name type="scientific">candidate division WWE3 bacterium CG22_combo_CG10-13_8_21_14_all_39_12</name>
    <dbReference type="NCBI Taxonomy" id="1975094"/>
    <lineage>
        <taxon>Bacteria</taxon>
        <taxon>Katanobacteria</taxon>
    </lineage>
</organism>
<name>A0A2H0BFU8_UNCKA</name>
<dbReference type="PANTHER" id="PTHR10584:SF166">
    <property type="entry name" value="RIBOKINASE"/>
    <property type="match status" value="1"/>
</dbReference>
<evidence type="ECO:0000313" key="4">
    <source>
        <dbReference type="EMBL" id="PIP56535.1"/>
    </source>
</evidence>
<evidence type="ECO:0000256" key="1">
    <source>
        <dbReference type="ARBA" id="ARBA00022679"/>
    </source>
</evidence>
<evidence type="ECO:0000256" key="2">
    <source>
        <dbReference type="ARBA" id="ARBA00022777"/>
    </source>
</evidence>
<dbReference type="Proteomes" id="UP000228495">
    <property type="component" value="Unassembled WGS sequence"/>
</dbReference>
<feature type="domain" description="Carbohydrate kinase PfkB" evidence="3">
    <location>
        <begin position="1"/>
        <end position="307"/>
    </location>
</feature>
<dbReference type="InterPro" id="IPR029056">
    <property type="entry name" value="Ribokinase-like"/>
</dbReference>
<dbReference type="EMBL" id="PCSU01000039">
    <property type="protein sequence ID" value="PIP56535.1"/>
    <property type="molecule type" value="Genomic_DNA"/>
</dbReference>
<keyword evidence="2" id="KW-0418">Kinase</keyword>